<evidence type="ECO:0000313" key="2">
    <source>
        <dbReference type="EMBL" id="MED6143315.1"/>
    </source>
</evidence>
<proteinExistence type="predicted"/>
<evidence type="ECO:0000313" key="3">
    <source>
        <dbReference type="Proteomes" id="UP001341840"/>
    </source>
</evidence>
<feature type="compositionally biased region" description="Basic and acidic residues" evidence="1">
    <location>
        <begin position="79"/>
        <end position="114"/>
    </location>
</feature>
<feature type="region of interest" description="Disordered" evidence="1">
    <location>
        <begin position="1"/>
        <end position="127"/>
    </location>
</feature>
<comment type="caution">
    <text evidence="2">The sequence shown here is derived from an EMBL/GenBank/DDBJ whole genome shotgun (WGS) entry which is preliminary data.</text>
</comment>
<evidence type="ECO:0000256" key="1">
    <source>
        <dbReference type="SAM" id="MobiDB-lite"/>
    </source>
</evidence>
<protein>
    <submittedName>
        <fullName evidence="2">Uncharacterized protein</fullName>
    </submittedName>
</protein>
<keyword evidence="3" id="KW-1185">Reference proteome</keyword>
<feature type="region of interest" description="Disordered" evidence="1">
    <location>
        <begin position="210"/>
        <end position="306"/>
    </location>
</feature>
<feature type="compositionally biased region" description="Polar residues" evidence="1">
    <location>
        <begin position="257"/>
        <end position="271"/>
    </location>
</feature>
<organism evidence="2 3">
    <name type="scientific">Stylosanthes scabra</name>
    <dbReference type="NCBI Taxonomy" id="79078"/>
    <lineage>
        <taxon>Eukaryota</taxon>
        <taxon>Viridiplantae</taxon>
        <taxon>Streptophyta</taxon>
        <taxon>Embryophyta</taxon>
        <taxon>Tracheophyta</taxon>
        <taxon>Spermatophyta</taxon>
        <taxon>Magnoliopsida</taxon>
        <taxon>eudicotyledons</taxon>
        <taxon>Gunneridae</taxon>
        <taxon>Pentapetalae</taxon>
        <taxon>rosids</taxon>
        <taxon>fabids</taxon>
        <taxon>Fabales</taxon>
        <taxon>Fabaceae</taxon>
        <taxon>Papilionoideae</taxon>
        <taxon>50 kb inversion clade</taxon>
        <taxon>dalbergioids sensu lato</taxon>
        <taxon>Dalbergieae</taxon>
        <taxon>Pterocarpus clade</taxon>
        <taxon>Stylosanthes</taxon>
    </lineage>
</organism>
<sequence>MGWRIGTTYGTTAGPLPDDVPARAAQERDPIVLPHDAPARGRRPRQQRPDVKRKGERAARSSGSHTQSGREGVEEEEAEYHKQEDIPKQAEGHGQEDLPEGTEYHAQGDSHEAGDVQPDGGTPATTQEADIDFFTGADTELARFILQGEGSGSGSVPHASAAGPSGFQVTGPPTDMYEVFTCSPSTIDQLAQEFVSGCGADEAVIRPEQPLHPHVDPSQQPQAFQQTSPHQQYMHYSPQPQAFQQTSPHQQYMHYSPQPQASPHQMPSSHQIVRPKAQRPQRDRHAPPCRTSSHLFHHPAQGGDQV</sequence>
<feature type="compositionally biased region" description="Polar residues" evidence="1">
    <location>
        <begin position="217"/>
        <end position="231"/>
    </location>
</feature>
<name>A0ABU6T4N1_9FABA</name>
<reference evidence="2 3" key="1">
    <citation type="journal article" date="2023" name="Plants (Basel)">
        <title>Bridging the Gap: Combining Genomics and Transcriptomics Approaches to Understand Stylosanthes scabra, an Orphan Legume from the Brazilian Caatinga.</title>
        <authorList>
            <person name="Ferreira-Neto J.R.C."/>
            <person name="da Silva M.D."/>
            <person name="Binneck E."/>
            <person name="de Melo N.F."/>
            <person name="da Silva R.H."/>
            <person name="de Melo A.L.T.M."/>
            <person name="Pandolfi V."/>
            <person name="Bustamante F.O."/>
            <person name="Brasileiro-Vidal A.C."/>
            <person name="Benko-Iseppon A.M."/>
        </authorList>
    </citation>
    <scope>NUCLEOTIDE SEQUENCE [LARGE SCALE GENOMIC DNA]</scope>
    <source>
        <tissue evidence="2">Leaves</tissue>
    </source>
</reference>
<dbReference type="EMBL" id="JASCZI010090631">
    <property type="protein sequence ID" value="MED6143315.1"/>
    <property type="molecule type" value="Genomic_DNA"/>
</dbReference>
<dbReference type="Proteomes" id="UP001341840">
    <property type="component" value="Unassembled WGS sequence"/>
</dbReference>
<feature type="compositionally biased region" description="Basic and acidic residues" evidence="1">
    <location>
        <begin position="47"/>
        <end position="59"/>
    </location>
</feature>
<accession>A0ABU6T4N1</accession>
<gene>
    <name evidence="2" type="ORF">PIB30_005234</name>
</gene>
<feature type="compositionally biased region" description="Polar residues" evidence="1">
    <location>
        <begin position="238"/>
        <end position="250"/>
    </location>
</feature>